<feature type="chain" id="PRO_5002159230" description="SPRY domain-containing protein" evidence="2">
    <location>
        <begin position="20"/>
        <end position="369"/>
    </location>
</feature>
<evidence type="ECO:0000313" key="3">
    <source>
        <dbReference type="EMBL" id="KIM39667.1"/>
    </source>
</evidence>
<dbReference type="HOGENOM" id="CLU_750185_0_0_1"/>
<evidence type="ECO:0000256" key="2">
    <source>
        <dbReference type="SAM" id="SignalP"/>
    </source>
</evidence>
<keyword evidence="2" id="KW-0732">Signal</keyword>
<feature type="region of interest" description="Disordered" evidence="1">
    <location>
        <begin position="44"/>
        <end position="121"/>
    </location>
</feature>
<dbReference type="AlphaFoldDB" id="A0A0C2YF63"/>
<gene>
    <name evidence="3" type="ORF">M413DRAFT_12198</name>
</gene>
<feature type="signal peptide" evidence="2">
    <location>
        <begin position="1"/>
        <end position="19"/>
    </location>
</feature>
<feature type="compositionally biased region" description="Basic and acidic residues" evidence="1">
    <location>
        <begin position="68"/>
        <end position="81"/>
    </location>
</feature>
<reference evidence="3 4" key="1">
    <citation type="submission" date="2014-04" db="EMBL/GenBank/DDBJ databases">
        <authorList>
            <consortium name="DOE Joint Genome Institute"/>
            <person name="Kuo A."/>
            <person name="Gay G."/>
            <person name="Dore J."/>
            <person name="Kohler A."/>
            <person name="Nagy L.G."/>
            <person name="Floudas D."/>
            <person name="Copeland A."/>
            <person name="Barry K.W."/>
            <person name="Cichocki N."/>
            <person name="Veneault-Fourrey C."/>
            <person name="LaButti K."/>
            <person name="Lindquist E.A."/>
            <person name="Lipzen A."/>
            <person name="Lundell T."/>
            <person name="Morin E."/>
            <person name="Murat C."/>
            <person name="Sun H."/>
            <person name="Tunlid A."/>
            <person name="Henrissat B."/>
            <person name="Grigoriev I.V."/>
            <person name="Hibbett D.S."/>
            <person name="Martin F."/>
            <person name="Nordberg H.P."/>
            <person name="Cantor M.N."/>
            <person name="Hua S.X."/>
        </authorList>
    </citation>
    <scope>NUCLEOTIDE SEQUENCE [LARGE SCALE GENOMIC DNA]</scope>
    <source>
        <strain evidence="4">h7</strain>
    </source>
</reference>
<reference evidence="4" key="2">
    <citation type="submission" date="2015-01" db="EMBL/GenBank/DDBJ databases">
        <title>Evolutionary Origins and Diversification of the Mycorrhizal Mutualists.</title>
        <authorList>
            <consortium name="DOE Joint Genome Institute"/>
            <consortium name="Mycorrhizal Genomics Consortium"/>
            <person name="Kohler A."/>
            <person name="Kuo A."/>
            <person name="Nagy L.G."/>
            <person name="Floudas D."/>
            <person name="Copeland A."/>
            <person name="Barry K.W."/>
            <person name="Cichocki N."/>
            <person name="Veneault-Fourrey C."/>
            <person name="LaButti K."/>
            <person name="Lindquist E.A."/>
            <person name="Lipzen A."/>
            <person name="Lundell T."/>
            <person name="Morin E."/>
            <person name="Murat C."/>
            <person name="Riley R."/>
            <person name="Ohm R."/>
            <person name="Sun H."/>
            <person name="Tunlid A."/>
            <person name="Henrissat B."/>
            <person name="Grigoriev I.V."/>
            <person name="Hibbett D.S."/>
            <person name="Martin F."/>
        </authorList>
    </citation>
    <scope>NUCLEOTIDE SEQUENCE [LARGE SCALE GENOMIC DNA]</scope>
    <source>
        <strain evidence="4">h7</strain>
    </source>
</reference>
<feature type="compositionally biased region" description="Basic and acidic residues" evidence="1">
    <location>
        <begin position="102"/>
        <end position="121"/>
    </location>
</feature>
<keyword evidence="4" id="KW-1185">Reference proteome</keyword>
<organism evidence="3 4">
    <name type="scientific">Hebeloma cylindrosporum</name>
    <dbReference type="NCBI Taxonomy" id="76867"/>
    <lineage>
        <taxon>Eukaryota</taxon>
        <taxon>Fungi</taxon>
        <taxon>Dikarya</taxon>
        <taxon>Basidiomycota</taxon>
        <taxon>Agaricomycotina</taxon>
        <taxon>Agaricomycetes</taxon>
        <taxon>Agaricomycetidae</taxon>
        <taxon>Agaricales</taxon>
        <taxon>Agaricineae</taxon>
        <taxon>Hymenogastraceae</taxon>
        <taxon>Hebeloma</taxon>
    </lineage>
</organism>
<dbReference type="Proteomes" id="UP000053424">
    <property type="component" value="Unassembled WGS sequence"/>
</dbReference>
<accession>A0A0C2YF63</accession>
<name>A0A0C2YF63_HEBCY</name>
<evidence type="ECO:0000256" key="1">
    <source>
        <dbReference type="SAM" id="MobiDB-lite"/>
    </source>
</evidence>
<sequence length="369" mass="41683">MIIVCVALIILLGKGTQKAYVHIKRKRQDKKRRKRDRLAEELEYPSGALQGGRRGNRKQLVNTRRNREHAEHHHRGDEDPHRHGRDRGHSNVNLGISSEARASAEAHASHTESARHTYHQRERDLGVAISLRQARRIDLEPDEEEITEELPNYNRVAPPPPSYENCASAPDSHFRGQSNLGSECRMRTVTEPRVEQGVWWSEATVESGSEEVYALRTSYGGLVFPSAKMDRSREGAYQLERRGDGVCAATDLLGKVDIYRPLFINKGGLGITSFHFSAIKSEYWDCDDREVTGHGEPCQLHGRLCSDSRGIQLGVDFTVQSSDGVMFYLHRKYFEPYTDGAFPGLRQPPFTSFLNEDLDGEAMAEVANE</sequence>
<protein>
    <recommendedName>
        <fullName evidence="5">SPRY domain-containing protein</fullName>
    </recommendedName>
</protein>
<evidence type="ECO:0000313" key="4">
    <source>
        <dbReference type="Proteomes" id="UP000053424"/>
    </source>
</evidence>
<dbReference type="EMBL" id="KN831785">
    <property type="protein sequence ID" value="KIM39667.1"/>
    <property type="molecule type" value="Genomic_DNA"/>
</dbReference>
<proteinExistence type="predicted"/>
<evidence type="ECO:0008006" key="5">
    <source>
        <dbReference type="Google" id="ProtNLM"/>
    </source>
</evidence>